<dbReference type="InterPro" id="IPR041524">
    <property type="entry name" value="GH131_N"/>
</dbReference>
<accession>A0A194XEH0</accession>
<dbReference type="EMBL" id="KQ947413">
    <property type="protein sequence ID" value="KUJ18152.1"/>
    <property type="molecule type" value="Genomic_DNA"/>
</dbReference>
<gene>
    <name evidence="3" type="ORF">LY89DRAFT_732844</name>
</gene>
<evidence type="ECO:0000313" key="3">
    <source>
        <dbReference type="EMBL" id="KUJ18152.1"/>
    </source>
</evidence>
<feature type="signal peptide" evidence="1">
    <location>
        <begin position="1"/>
        <end position="17"/>
    </location>
</feature>
<name>A0A194XEH0_MOLSC</name>
<dbReference type="AlphaFoldDB" id="A0A194XEH0"/>
<dbReference type="GeneID" id="28829464"/>
<feature type="chain" id="PRO_5008268130" description="Glycoside hydrolase 131 catalytic N-terminal domain-containing protein" evidence="1">
    <location>
        <begin position="18"/>
        <end position="258"/>
    </location>
</feature>
<protein>
    <recommendedName>
        <fullName evidence="2">Glycoside hydrolase 131 catalytic N-terminal domain-containing protein</fullName>
    </recommendedName>
</protein>
<evidence type="ECO:0000256" key="1">
    <source>
        <dbReference type="SAM" id="SignalP"/>
    </source>
</evidence>
<dbReference type="Gene3D" id="2.60.120.1160">
    <property type="match status" value="1"/>
</dbReference>
<evidence type="ECO:0000313" key="4">
    <source>
        <dbReference type="Proteomes" id="UP000070700"/>
    </source>
</evidence>
<dbReference type="Proteomes" id="UP000070700">
    <property type="component" value="Unassembled WGS sequence"/>
</dbReference>
<evidence type="ECO:0000259" key="2">
    <source>
        <dbReference type="Pfam" id="PF18271"/>
    </source>
</evidence>
<dbReference type="Pfam" id="PF18271">
    <property type="entry name" value="GH131_N"/>
    <property type="match status" value="1"/>
</dbReference>
<dbReference type="OrthoDB" id="120072at2759"/>
<feature type="domain" description="Glycoside hydrolase 131 catalytic N-terminal" evidence="2">
    <location>
        <begin position="19"/>
        <end position="250"/>
    </location>
</feature>
<dbReference type="KEGG" id="psco:LY89DRAFT_732844"/>
<dbReference type="PANTHER" id="PTHR34612">
    <property type="entry name" value="GH131_N DOMAIN-CONTAINING PROTEIN"/>
    <property type="match status" value="1"/>
</dbReference>
<dbReference type="RefSeq" id="XP_018072507.1">
    <property type="nucleotide sequence ID" value="XM_018219738.1"/>
</dbReference>
<keyword evidence="4" id="KW-1185">Reference proteome</keyword>
<keyword evidence="1" id="KW-0732">Signal</keyword>
<dbReference type="PANTHER" id="PTHR34612:SF6">
    <property type="entry name" value="GLYCOSIDE HYDROLASE 131 CATALYTIC N-TERMINAL DOMAIN-CONTAINING PROTEIN"/>
    <property type="match status" value="1"/>
</dbReference>
<dbReference type="STRING" id="149040.A0A194XEH0"/>
<proteinExistence type="predicted"/>
<reference evidence="3 4" key="1">
    <citation type="submission" date="2015-10" db="EMBL/GenBank/DDBJ databases">
        <title>Full genome of DAOMC 229536 Phialocephala scopiformis, a fungal endophyte of spruce producing the potent anti-insectan compound rugulosin.</title>
        <authorList>
            <consortium name="DOE Joint Genome Institute"/>
            <person name="Walker A.K."/>
            <person name="Frasz S.L."/>
            <person name="Seifert K.A."/>
            <person name="Miller J.D."/>
            <person name="Mondo S.J."/>
            <person name="Labutti K."/>
            <person name="Lipzen A."/>
            <person name="Dockter R."/>
            <person name="Kennedy M."/>
            <person name="Grigoriev I.V."/>
            <person name="Spatafora J.W."/>
        </authorList>
    </citation>
    <scope>NUCLEOTIDE SEQUENCE [LARGE SCALE GENOMIC DNA]</scope>
    <source>
        <strain evidence="3 4">CBS 120377</strain>
    </source>
</reference>
<dbReference type="InParanoid" id="A0A194XEH0"/>
<organism evidence="3 4">
    <name type="scientific">Mollisia scopiformis</name>
    <name type="common">Conifer needle endophyte fungus</name>
    <name type="synonym">Phialocephala scopiformis</name>
    <dbReference type="NCBI Taxonomy" id="149040"/>
    <lineage>
        <taxon>Eukaryota</taxon>
        <taxon>Fungi</taxon>
        <taxon>Dikarya</taxon>
        <taxon>Ascomycota</taxon>
        <taxon>Pezizomycotina</taxon>
        <taxon>Leotiomycetes</taxon>
        <taxon>Helotiales</taxon>
        <taxon>Mollisiaceae</taxon>
        <taxon>Mollisia</taxon>
    </lineage>
</organism>
<sequence length="258" mass="28118">MFFSFVAVSSLLSVVSAAVLWDGRFSSSSLATIGSWSWSNQQGPYQYYIHGSGAISKYLSTSASYKNPAAKDDVGLKLTIDSTAKWNSDMLRTELIPQTTAAINKGLVYYHFSIMHSSTNPPSANEEHQVCFFESHFTELKFGWINGNAASTPDPALRWEVGGQSKWNTNFTADVWHNVAYEIDFSGGKVSFYHSTGADPLTLTAGPVTASASSNGEDWHLGVLRLPRSGYTDNTPEDWYFSGVYIESGTLTTSVAGA</sequence>